<evidence type="ECO:0000313" key="1">
    <source>
        <dbReference type="EMBL" id="KFD45439.1"/>
    </source>
</evidence>
<proteinExistence type="predicted"/>
<reference evidence="2 3" key="1">
    <citation type="journal article" date="2014" name="Nat. Genet.">
        <title>Genome and transcriptome of the porcine whipworm Trichuris suis.</title>
        <authorList>
            <person name="Jex A.R."/>
            <person name="Nejsum P."/>
            <person name="Schwarz E.M."/>
            <person name="Hu L."/>
            <person name="Young N.D."/>
            <person name="Hall R.S."/>
            <person name="Korhonen P.K."/>
            <person name="Liao S."/>
            <person name="Thamsborg S."/>
            <person name="Xia J."/>
            <person name="Xu P."/>
            <person name="Wang S."/>
            <person name="Scheerlinck J.P."/>
            <person name="Hofmann A."/>
            <person name="Sternberg P.W."/>
            <person name="Wang J."/>
            <person name="Gasser R.B."/>
        </authorList>
    </citation>
    <scope>NUCLEOTIDE SEQUENCE [LARGE SCALE GENOMIC DNA]</scope>
    <source>
        <strain evidence="2">DCEP-RM93F</strain>
        <strain evidence="1">DCEP-RM93M</strain>
    </source>
</reference>
<dbReference type="Proteomes" id="UP000030758">
    <property type="component" value="Unassembled WGS sequence"/>
</dbReference>
<organism evidence="2">
    <name type="scientific">Trichuris suis</name>
    <name type="common">pig whipworm</name>
    <dbReference type="NCBI Taxonomy" id="68888"/>
    <lineage>
        <taxon>Eukaryota</taxon>
        <taxon>Metazoa</taxon>
        <taxon>Ecdysozoa</taxon>
        <taxon>Nematoda</taxon>
        <taxon>Enoplea</taxon>
        <taxon>Dorylaimia</taxon>
        <taxon>Trichinellida</taxon>
        <taxon>Trichuridae</taxon>
        <taxon>Trichuris</taxon>
    </lineage>
</organism>
<name>A0A085MYK8_9BILA</name>
<dbReference type="AlphaFoldDB" id="A0A085MYK8"/>
<dbReference type="Proteomes" id="UP000030764">
    <property type="component" value="Unassembled WGS sequence"/>
</dbReference>
<feature type="non-terminal residue" evidence="2">
    <location>
        <position position="1"/>
    </location>
</feature>
<evidence type="ECO:0000313" key="2">
    <source>
        <dbReference type="EMBL" id="KFD62304.1"/>
    </source>
</evidence>
<gene>
    <name evidence="1" type="ORF">M513_13683</name>
    <name evidence="2" type="ORF">M514_13683</name>
</gene>
<evidence type="ECO:0000313" key="3">
    <source>
        <dbReference type="Proteomes" id="UP000030764"/>
    </source>
</evidence>
<dbReference type="EMBL" id="KL367598">
    <property type="protein sequence ID" value="KFD62304.1"/>
    <property type="molecule type" value="Genomic_DNA"/>
</dbReference>
<accession>A0A085MYK8</accession>
<feature type="non-terminal residue" evidence="2">
    <location>
        <position position="75"/>
    </location>
</feature>
<sequence>EHQQQGGRDGCENVSGHLFQRAMGRTALQCRHLLNEDRLTIGSIGHPWALVGNIGWWSAPSTFNGSAVQPTWTTI</sequence>
<keyword evidence="3" id="KW-1185">Reference proteome</keyword>
<protein>
    <submittedName>
        <fullName evidence="2">Uncharacterized protein</fullName>
    </submittedName>
</protein>
<dbReference type="EMBL" id="KL363495">
    <property type="protein sequence ID" value="KFD45439.1"/>
    <property type="molecule type" value="Genomic_DNA"/>
</dbReference>